<dbReference type="GO" id="GO:0016042">
    <property type="term" value="P:lipid catabolic process"/>
    <property type="evidence" value="ECO:0007669"/>
    <property type="project" value="InterPro"/>
</dbReference>
<dbReference type="PANTHER" id="PTHR34853:SF1">
    <property type="entry name" value="LIPASE 5"/>
    <property type="match status" value="1"/>
</dbReference>
<reference evidence="2 3" key="1">
    <citation type="submission" date="2018-10" db="EMBL/GenBank/DDBJ databases">
        <title>Draft genome of Mycobacterium hodleri strain B.</title>
        <authorList>
            <person name="Amande T.J."/>
            <person name="Mcgenity T.J."/>
        </authorList>
    </citation>
    <scope>NUCLEOTIDE SEQUENCE [LARGE SCALE GENOMIC DNA]</scope>
    <source>
        <strain evidence="2 3">B</strain>
    </source>
</reference>
<dbReference type="PANTHER" id="PTHR34853">
    <property type="match status" value="1"/>
</dbReference>
<dbReference type="PIRSF" id="PIRSF029171">
    <property type="entry name" value="Esterase_LipA"/>
    <property type="match status" value="1"/>
</dbReference>
<dbReference type="PROSITE" id="PS51257">
    <property type="entry name" value="PROKAR_LIPOPROTEIN"/>
    <property type="match status" value="1"/>
</dbReference>
<organism evidence="2 3">
    <name type="scientific">Mycolicibacterium hodleri</name>
    <dbReference type="NCBI Taxonomy" id="49897"/>
    <lineage>
        <taxon>Bacteria</taxon>
        <taxon>Bacillati</taxon>
        <taxon>Actinomycetota</taxon>
        <taxon>Actinomycetes</taxon>
        <taxon>Mycobacteriales</taxon>
        <taxon>Mycobacteriaceae</taxon>
        <taxon>Mycolicibacterium</taxon>
    </lineage>
</organism>
<dbReference type="Proteomes" id="UP000315759">
    <property type="component" value="Unassembled WGS sequence"/>
</dbReference>
<evidence type="ECO:0000313" key="2">
    <source>
        <dbReference type="EMBL" id="TQR87571.1"/>
    </source>
</evidence>
<evidence type="ECO:0000256" key="1">
    <source>
        <dbReference type="SAM" id="MobiDB-lite"/>
    </source>
</evidence>
<dbReference type="Gene3D" id="3.40.50.1820">
    <property type="entry name" value="alpha/beta hydrolase"/>
    <property type="match status" value="2"/>
</dbReference>
<name>A0A544W5S1_9MYCO</name>
<dbReference type="GO" id="GO:0004806">
    <property type="term" value="F:triacylglycerol lipase activity"/>
    <property type="evidence" value="ECO:0007669"/>
    <property type="project" value="InterPro"/>
</dbReference>
<dbReference type="EMBL" id="VIFX01000005">
    <property type="protein sequence ID" value="TQR87571.1"/>
    <property type="molecule type" value="Genomic_DNA"/>
</dbReference>
<dbReference type="SUPFAM" id="SSF53474">
    <property type="entry name" value="alpha/beta-Hydrolases"/>
    <property type="match status" value="1"/>
</dbReference>
<dbReference type="InterPro" id="IPR005152">
    <property type="entry name" value="Lipase_secreted"/>
</dbReference>
<evidence type="ECO:0000313" key="3">
    <source>
        <dbReference type="Proteomes" id="UP000315759"/>
    </source>
</evidence>
<comment type="caution">
    <text evidence="2">The sequence shown here is derived from an EMBL/GenBank/DDBJ whole genome shotgun (WGS) entry which is preliminary data.</text>
</comment>
<feature type="compositionally biased region" description="Low complexity" evidence="1">
    <location>
        <begin position="416"/>
        <end position="427"/>
    </location>
</feature>
<feature type="region of interest" description="Disordered" evidence="1">
    <location>
        <begin position="399"/>
        <end position="427"/>
    </location>
</feature>
<gene>
    <name evidence="2" type="ORF">D8S82_05050</name>
</gene>
<feature type="region of interest" description="Disordered" evidence="1">
    <location>
        <begin position="27"/>
        <end position="47"/>
    </location>
</feature>
<proteinExistence type="predicted"/>
<dbReference type="Pfam" id="PF03583">
    <property type="entry name" value="LIP"/>
    <property type="match status" value="1"/>
</dbReference>
<dbReference type="AlphaFoldDB" id="A0A544W5S1"/>
<dbReference type="InterPro" id="IPR029058">
    <property type="entry name" value="AB_hydrolase_fold"/>
</dbReference>
<sequence>MEEARMSLRRAVISAIVVVTVTTSACGGRTTEPVAPPPDAGISLPADLSGSGPGTVVAAHSMPTLDRRLSGVTSVAAKVTYASTSGVTGQPTKVTGTVFAPKGKPPEGGWPIVAYGHPTTGVVAGCAPSSSPTLSNLSSAILELVNAGYVVAMADYQGLGDDSTYHPYLDATTAGYNLIDSVRAARKVVADTSNRWAAFGVSQGGQAAWAANELSPSYGAGLELVGTASVSPPLNVSGFVDDAVNRELSKEQEPVYQALLASQKNEDPGLNLDDYRRGVVADKWDVLLQCDFGKADERSAAAEQITPDDLTPSTAAAAAALRARLRTSDLPRRPLAAPAYVVYGGQDVLVPPAWTDAALQTACEMDDVVRIDMQPDRGHSDVDVSPVLGWIADRFGTDPAPNSCPSFVTPPPPPGSEGTPAPTGDGG</sequence>
<protein>
    <submittedName>
        <fullName evidence="2">Lipase</fullName>
    </submittedName>
</protein>
<accession>A0A544W5S1</accession>
<keyword evidence="3" id="KW-1185">Reference proteome</keyword>